<reference evidence="2" key="1">
    <citation type="submission" date="2017-02" db="EMBL/GenBank/DDBJ databases">
        <authorList>
            <person name="Varghese N."/>
            <person name="Submissions S."/>
        </authorList>
    </citation>
    <scope>NUCLEOTIDE SEQUENCE [LARGE SCALE GENOMIC DNA]</scope>
    <source>
        <strain evidence="2">ATCC 51356</strain>
    </source>
</reference>
<proteinExistence type="predicted"/>
<name>A0A1T4MNB4_9PORP</name>
<protein>
    <recommendedName>
        <fullName evidence="3">Tetratricopeptide repeat-containing protein</fullName>
    </recommendedName>
</protein>
<sequence length="231" mass="25962">MTAEDLNTYLKDPSLLHKGTLDDLKYMVDNYPYAHTFVFLYLYNLALVEDIRYFAELQRLAPFLADRNKLYVMVEKKYIASSSSSREEHSSDSFASVDRFLEQMEEKGASAVSLPADFVSSSGDYFSIHGISSDATLQTEGGETLAALHQDISLTPQNAAVPAVELTQAVGEPDDADAPIFTETLARLYIEQHCYDKALSIILSMKDKNPEKSSYFADQIRFLERLIEISK</sequence>
<organism evidence="1 2">
    <name type="scientific">Porphyromonas circumdentaria</name>
    <dbReference type="NCBI Taxonomy" id="29524"/>
    <lineage>
        <taxon>Bacteria</taxon>
        <taxon>Pseudomonadati</taxon>
        <taxon>Bacteroidota</taxon>
        <taxon>Bacteroidia</taxon>
        <taxon>Bacteroidales</taxon>
        <taxon>Porphyromonadaceae</taxon>
        <taxon>Porphyromonas</taxon>
    </lineage>
</organism>
<dbReference type="OrthoDB" id="594666at2"/>
<accession>A0A1T4MNB4</accession>
<evidence type="ECO:0000313" key="2">
    <source>
        <dbReference type="Proteomes" id="UP000190121"/>
    </source>
</evidence>
<evidence type="ECO:0000313" key="1">
    <source>
        <dbReference type="EMBL" id="SJZ68327.1"/>
    </source>
</evidence>
<dbReference type="AlphaFoldDB" id="A0A1T4MNB4"/>
<dbReference type="RefSeq" id="WP_078736785.1">
    <property type="nucleotide sequence ID" value="NZ_FUXE01000007.1"/>
</dbReference>
<dbReference type="STRING" id="29524.SAMN02745171_00845"/>
<dbReference type="EMBL" id="FUXE01000007">
    <property type="protein sequence ID" value="SJZ68327.1"/>
    <property type="molecule type" value="Genomic_DNA"/>
</dbReference>
<keyword evidence="2" id="KW-1185">Reference proteome</keyword>
<evidence type="ECO:0008006" key="3">
    <source>
        <dbReference type="Google" id="ProtNLM"/>
    </source>
</evidence>
<dbReference type="Proteomes" id="UP000190121">
    <property type="component" value="Unassembled WGS sequence"/>
</dbReference>
<gene>
    <name evidence="1" type="ORF">SAMN02745171_00845</name>
</gene>